<protein>
    <submittedName>
        <fullName evidence="1">Uncharacterized protein</fullName>
    </submittedName>
</protein>
<sequence>KFIFQCDSEISNGECTIDGCGIDEVTPITFLFITLKLFNRNCKFVYLFT</sequence>
<comment type="caution">
    <text evidence="1">The sequence shown here is derived from an EMBL/GenBank/DDBJ whole genome shotgun (WGS) entry which is preliminary data.</text>
</comment>
<reference evidence="1" key="1">
    <citation type="submission" date="2022-07" db="EMBL/GenBank/DDBJ databases">
        <authorList>
            <person name="Trinca V."/>
            <person name="Uliana J.V.C."/>
            <person name="Torres T.T."/>
            <person name="Ward R.J."/>
            <person name="Monesi N."/>
        </authorList>
    </citation>
    <scope>NUCLEOTIDE SEQUENCE</scope>
    <source>
        <strain evidence="1">HSMRA1968</strain>
        <tissue evidence="1">Whole embryos</tissue>
    </source>
</reference>
<dbReference type="Proteomes" id="UP001151699">
    <property type="component" value="Unassembled WGS sequence"/>
</dbReference>
<feature type="non-terminal residue" evidence="1">
    <location>
        <position position="1"/>
    </location>
</feature>
<evidence type="ECO:0000313" key="1">
    <source>
        <dbReference type="EMBL" id="KAJ6616939.1"/>
    </source>
</evidence>
<keyword evidence="2" id="KW-1185">Reference proteome</keyword>
<dbReference type="EMBL" id="WJQU01004380">
    <property type="protein sequence ID" value="KAJ6616939.1"/>
    <property type="molecule type" value="Genomic_DNA"/>
</dbReference>
<proteinExistence type="predicted"/>
<accession>A0A9Q0RTS9</accession>
<evidence type="ECO:0000313" key="2">
    <source>
        <dbReference type="Proteomes" id="UP001151699"/>
    </source>
</evidence>
<feature type="non-terminal residue" evidence="1">
    <location>
        <position position="49"/>
    </location>
</feature>
<organism evidence="1 2">
    <name type="scientific">Pseudolycoriella hygida</name>
    <dbReference type="NCBI Taxonomy" id="35572"/>
    <lineage>
        <taxon>Eukaryota</taxon>
        <taxon>Metazoa</taxon>
        <taxon>Ecdysozoa</taxon>
        <taxon>Arthropoda</taxon>
        <taxon>Hexapoda</taxon>
        <taxon>Insecta</taxon>
        <taxon>Pterygota</taxon>
        <taxon>Neoptera</taxon>
        <taxon>Endopterygota</taxon>
        <taxon>Diptera</taxon>
        <taxon>Nematocera</taxon>
        <taxon>Sciaroidea</taxon>
        <taxon>Sciaridae</taxon>
        <taxon>Pseudolycoriella</taxon>
    </lineage>
</organism>
<dbReference type="AlphaFoldDB" id="A0A9Q0RTS9"/>
<name>A0A9Q0RTS9_9DIPT</name>
<gene>
    <name evidence="1" type="ORF">Bhyg_18019</name>
</gene>